<reference evidence="1 2" key="1">
    <citation type="submission" date="2018-11" db="EMBL/GenBank/DDBJ databases">
        <title>Proposal to divide the Flavobacteriaceae and reorganize its genera based on Amino Acid Identity values calculated from whole genome sequences.</title>
        <authorList>
            <person name="Nicholson A.C."/>
            <person name="Gulvik C.A."/>
            <person name="Whitney A.M."/>
            <person name="Humrighouse B.W."/>
            <person name="Bell M."/>
            <person name="Holmes B."/>
            <person name="Steigerwalt A."/>
            <person name="Villarma A."/>
            <person name="Sheth M."/>
            <person name="Batra D."/>
            <person name="Pryor J."/>
            <person name="Bernardet J.-F."/>
            <person name="Hugo C."/>
            <person name="Kampfer P."/>
            <person name="Newman J."/>
            <person name="Mcquiston J.R."/>
        </authorList>
    </citation>
    <scope>NUCLEOTIDE SEQUENCE [LARGE SCALE GENOMIC DNA]</scope>
    <source>
        <strain evidence="1 2">G0211</strain>
    </source>
</reference>
<name>A0A3G6MYF8_9FLAO</name>
<dbReference type="AlphaFoldDB" id="A0A3G6MYF8"/>
<accession>A0A3G6MYF8</accession>
<evidence type="ECO:0000313" key="1">
    <source>
        <dbReference type="EMBL" id="AZA60831.1"/>
    </source>
</evidence>
<sequence length="179" mass="20651">MFSCKSKKEKLENLITENTRTYINNGLKNNEEGGELESIKFIASDSITELDESLMYYEHLGKDIKVNLEIVKLQQEKAKLYKNIEMDKTDESFGFKDATEKSQIHLDSAQRLIQKVQKITERLPKLDTIKPLYLISKVFVKIKKKNATIEEDTLKITSDLNGNLITTSEAIKRVSNKYK</sequence>
<dbReference type="Proteomes" id="UP000269076">
    <property type="component" value="Chromosome"/>
</dbReference>
<gene>
    <name evidence="1" type="ORF">EG340_07145</name>
</gene>
<protein>
    <submittedName>
        <fullName evidence="1">Uncharacterized protein</fullName>
    </submittedName>
</protein>
<organism evidence="1 2">
    <name type="scientific">Chryseobacterium indoltheticum</name>
    <dbReference type="NCBI Taxonomy" id="254"/>
    <lineage>
        <taxon>Bacteria</taxon>
        <taxon>Pseudomonadati</taxon>
        <taxon>Bacteroidota</taxon>
        <taxon>Flavobacteriia</taxon>
        <taxon>Flavobacteriales</taxon>
        <taxon>Weeksellaceae</taxon>
        <taxon>Chryseobacterium group</taxon>
        <taxon>Chryseobacterium</taxon>
    </lineage>
</organism>
<evidence type="ECO:0000313" key="2">
    <source>
        <dbReference type="Proteomes" id="UP000269076"/>
    </source>
</evidence>
<dbReference type="EMBL" id="CP033928">
    <property type="protein sequence ID" value="AZA60831.1"/>
    <property type="molecule type" value="Genomic_DNA"/>
</dbReference>
<proteinExistence type="predicted"/>